<comment type="function">
    <text evidence="9">Contributes to K(+)/H(+) antiport activity by supporting proton efflux to control proton extrusion and homeostasis in chloroplasts in a light-dependent manner to modulate photosynthesis. Prevents excessive induction of non-photochemical quenching (NPQ) under continuous-light conditions. Indirectly promotes efficient inorganic carbon uptake into chloroplasts.</text>
</comment>
<comment type="similarity">
    <text evidence="8 9">Belongs to the CemA family.</text>
</comment>
<proteinExistence type="inferred from homology"/>
<keyword evidence="9" id="KW-1001">Plastid inner membrane</keyword>
<dbReference type="PANTHER" id="PTHR33650:SF2">
    <property type="entry name" value="CHLOROPLAST ENVELOPE MEMBRANE PROTEIN"/>
    <property type="match status" value="1"/>
</dbReference>
<protein>
    <recommendedName>
        <fullName evidence="9">Potassium/proton antiporter CemA</fullName>
    </recommendedName>
    <alternativeName>
        <fullName evidence="9">Chloroplast envelope membrane protein A</fullName>
        <shortName evidence="9">CemA</shortName>
    </alternativeName>
</protein>
<evidence type="ECO:0000256" key="7">
    <source>
        <dbReference type="ARBA" id="ARBA00023136"/>
    </source>
</evidence>
<dbReference type="InterPro" id="IPR004282">
    <property type="entry name" value="CemA"/>
</dbReference>
<evidence type="ECO:0000256" key="5">
    <source>
        <dbReference type="ARBA" id="ARBA00022989"/>
    </source>
</evidence>
<name>A0A0S2ICY7_9CHLO</name>
<keyword evidence="9" id="KW-0633">Potassium transport</keyword>
<dbReference type="HAMAP" id="MF_01308">
    <property type="entry name" value="CemA_PxcA"/>
    <property type="match status" value="1"/>
</dbReference>
<keyword evidence="3 9" id="KW-0812">Transmembrane</keyword>
<keyword evidence="9" id="KW-0630">Potassium</keyword>
<dbReference type="GO" id="GO:0009706">
    <property type="term" value="C:chloroplast inner membrane"/>
    <property type="evidence" value="ECO:0007669"/>
    <property type="project" value="UniProtKB-SubCell"/>
</dbReference>
<organism evidence="10">
    <name type="scientific">Golenkinia longispicula</name>
    <dbReference type="NCBI Taxonomy" id="204992"/>
    <lineage>
        <taxon>Eukaryota</taxon>
        <taxon>Viridiplantae</taxon>
        <taxon>Chlorophyta</taxon>
        <taxon>core chlorophytes</taxon>
        <taxon>Chlorophyceae</taxon>
        <taxon>CS clade</taxon>
        <taxon>Chlamydomonadales</taxon>
        <taxon>Golenkiniaceae</taxon>
        <taxon>Golenkinia</taxon>
    </lineage>
</organism>
<dbReference type="GO" id="GO:0006813">
    <property type="term" value="P:potassium ion transport"/>
    <property type="evidence" value="ECO:0007669"/>
    <property type="project" value="UniProtKB-UniRule"/>
</dbReference>
<feature type="transmembrane region" description="Helical" evidence="9">
    <location>
        <begin position="44"/>
        <end position="67"/>
    </location>
</feature>
<dbReference type="AlphaFoldDB" id="A0A0S2ICY7"/>
<evidence type="ECO:0000256" key="8">
    <source>
        <dbReference type="ARBA" id="ARBA00043980"/>
    </source>
</evidence>
<gene>
    <name evidence="9 10" type="primary">cemA</name>
</gene>
<comment type="subcellular location">
    <subcellularLocation>
        <location evidence="1">Membrane</location>
        <topology evidence="1">Multi-pass membrane protein</topology>
    </subcellularLocation>
    <subcellularLocation>
        <location evidence="9">Plastid</location>
        <location evidence="9">Chloroplast inner membrane</location>
        <topology evidence="9">Multi-pass membrane protein</topology>
    </subcellularLocation>
</comment>
<evidence type="ECO:0000256" key="2">
    <source>
        <dbReference type="ARBA" id="ARBA00022448"/>
    </source>
</evidence>
<keyword evidence="6 9" id="KW-0406">Ion transport</keyword>
<evidence type="ECO:0000256" key="6">
    <source>
        <dbReference type="ARBA" id="ARBA00023065"/>
    </source>
</evidence>
<keyword evidence="5 9" id="KW-1133">Transmembrane helix</keyword>
<comment type="catalytic activity">
    <reaction evidence="9">
        <text>K(+)(in) + H(+)(out) = K(+)(out) + H(+)(in)</text>
        <dbReference type="Rhea" id="RHEA:29467"/>
        <dbReference type="ChEBI" id="CHEBI:15378"/>
        <dbReference type="ChEBI" id="CHEBI:29103"/>
    </reaction>
</comment>
<reference evidence="10" key="1">
    <citation type="journal article" date="2015" name="BMC Evol. Biol.">
        <title>Chloroplast phylogenomic analysis of chlorophyte green algae identifies a novel lineage sister to the Sphaeropleales (Chlorophyceae).</title>
        <authorList>
            <person name="Lemieux C."/>
            <person name="Vincent A.T."/>
            <person name="Labarre A."/>
            <person name="Otis C."/>
            <person name="Turmel M."/>
        </authorList>
    </citation>
    <scope>NUCLEOTIDE SEQUENCE</scope>
</reference>
<dbReference type="GO" id="GO:0015297">
    <property type="term" value="F:antiporter activity"/>
    <property type="evidence" value="ECO:0007669"/>
    <property type="project" value="UniProtKB-KW"/>
</dbReference>
<evidence type="ECO:0000256" key="4">
    <source>
        <dbReference type="ARBA" id="ARBA00022781"/>
    </source>
</evidence>
<evidence type="ECO:0000313" key="10">
    <source>
        <dbReference type="EMBL" id="ALO21387.1"/>
    </source>
</evidence>
<evidence type="ECO:0000256" key="3">
    <source>
        <dbReference type="ARBA" id="ARBA00022692"/>
    </source>
</evidence>
<geneLocation type="chloroplast" evidence="10"/>
<sequence>MVSITYEEIGLFPRSFNRVFDRFFKQVFSDVENLVVQEYRFYRYLFLTTVKCLFILIFVPFIVNFVAKTYLIKPLTEYYWNARQPEIFLNAYQQKRAFSELKDFEEKIYFESLIMPCKNSIQTPNNSLRSSFDSADFGSDGNKSNILPIYYSEKTQPIEPMQILKDGSNRHIFSTSTIKEYDMALTYNIKRSERLSLQSEEIRTSSLENNMSDTTFEKINYAPRLTTTWHASTNVEAPAYFSKNDTNRILTINVQNNKITPKVSPTALELKSSKEDILSDEDRKIENQTCSRVESIQRRLQHKTLELAVRYNDQSIEAITNFFADSISFITLCFLFFSLEIQINITKSFLLEVFFGLDDSKKSLLILLSTDLLVGYHSSNLWELFFQFIFYHYGLPESETSIFLLVATLPVLLDVLFKYLIFRHLNRASPATVATYQAMIE</sequence>
<keyword evidence="2 9" id="KW-0813">Transport</keyword>
<dbReference type="GO" id="GO:0015078">
    <property type="term" value="F:proton transmembrane transporter activity"/>
    <property type="evidence" value="ECO:0007669"/>
    <property type="project" value="UniProtKB-UniRule"/>
</dbReference>
<keyword evidence="10" id="KW-0150">Chloroplast</keyword>
<keyword evidence="10" id="KW-0934">Plastid</keyword>
<dbReference type="PANTHER" id="PTHR33650">
    <property type="entry name" value="CHLOROPLAST ENVELOPE MEMBRANE PROTEIN-RELATED"/>
    <property type="match status" value="1"/>
</dbReference>
<keyword evidence="4 9" id="KW-0375">Hydrogen ion transport</keyword>
<evidence type="ECO:0000256" key="9">
    <source>
        <dbReference type="HAMAP-Rule" id="MF_01308"/>
    </source>
</evidence>
<feature type="transmembrane region" description="Helical" evidence="9">
    <location>
        <begin position="402"/>
        <end position="421"/>
    </location>
</feature>
<dbReference type="Pfam" id="PF03040">
    <property type="entry name" value="CemA"/>
    <property type="match status" value="2"/>
</dbReference>
<feature type="transmembrane region" description="Helical" evidence="9">
    <location>
        <begin position="322"/>
        <end position="343"/>
    </location>
</feature>
<keyword evidence="9" id="KW-0050">Antiport</keyword>
<dbReference type="EMBL" id="KT625099">
    <property type="protein sequence ID" value="ALO21387.1"/>
    <property type="molecule type" value="Genomic_DNA"/>
</dbReference>
<evidence type="ECO:0000256" key="1">
    <source>
        <dbReference type="ARBA" id="ARBA00004141"/>
    </source>
</evidence>
<accession>A0A0S2ICY7</accession>
<keyword evidence="7 9" id="KW-0472">Membrane</keyword>